<evidence type="ECO:0000256" key="12">
    <source>
        <dbReference type="ARBA" id="ARBA00080511"/>
    </source>
</evidence>
<evidence type="ECO:0000256" key="7">
    <source>
        <dbReference type="ARBA" id="ARBA00023209"/>
    </source>
</evidence>
<dbReference type="NCBIfam" id="NF000942">
    <property type="entry name" value="PRK00094.1-4"/>
    <property type="match status" value="1"/>
</dbReference>
<dbReference type="Pfam" id="PF07479">
    <property type="entry name" value="NAD_Gly3P_dh_C"/>
    <property type="match status" value="1"/>
</dbReference>
<keyword evidence="13" id="KW-0963">Cytoplasm</keyword>
<feature type="binding site" evidence="16">
    <location>
        <position position="278"/>
    </location>
    <ligand>
        <name>NAD(+)</name>
        <dbReference type="ChEBI" id="CHEBI:57540"/>
    </ligand>
</feature>
<feature type="binding site" evidence="13">
    <location>
        <position position="140"/>
    </location>
    <ligand>
        <name>NADPH</name>
        <dbReference type="ChEBI" id="CHEBI:57783"/>
    </ligand>
</feature>
<dbReference type="PANTHER" id="PTHR11728:SF1">
    <property type="entry name" value="GLYCEROL-3-PHOSPHATE DEHYDROGENASE [NAD(+)] 2, CHLOROPLASTIC"/>
    <property type="match status" value="1"/>
</dbReference>
<evidence type="ECO:0000256" key="16">
    <source>
        <dbReference type="PIRSR" id="PIRSR000114-3"/>
    </source>
</evidence>
<evidence type="ECO:0000256" key="13">
    <source>
        <dbReference type="HAMAP-Rule" id="MF_00394"/>
    </source>
</evidence>
<keyword evidence="7 13" id="KW-0594">Phospholipid biosynthesis</keyword>
<dbReference type="AlphaFoldDB" id="A0A1H6QZQ2"/>
<feature type="binding site" evidence="16">
    <location>
        <position position="140"/>
    </location>
    <ligand>
        <name>NAD(+)</name>
        <dbReference type="ChEBI" id="CHEBI:57540"/>
    </ligand>
</feature>
<feature type="binding site" evidence="15">
    <location>
        <position position="105"/>
    </location>
    <ligand>
        <name>substrate</name>
    </ligand>
</feature>
<dbReference type="Gene3D" id="1.10.1040.10">
    <property type="entry name" value="N-(1-d-carboxylethyl)-l-norvaline Dehydrogenase, domain 2"/>
    <property type="match status" value="1"/>
</dbReference>
<comment type="pathway">
    <text evidence="13">Membrane lipid metabolism; glycerophospholipid metabolism.</text>
</comment>
<dbReference type="PIRSF" id="PIRSF000114">
    <property type="entry name" value="Glycerol-3-P_dh"/>
    <property type="match status" value="1"/>
</dbReference>
<dbReference type="SUPFAM" id="SSF48179">
    <property type="entry name" value="6-phosphogluconate dehydrogenase C-terminal domain-like"/>
    <property type="match status" value="1"/>
</dbReference>
<evidence type="ECO:0000256" key="3">
    <source>
        <dbReference type="ARBA" id="ARBA00022857"/>
    </source>
</evidence>
<keyword evidence="8 13" id="KW-1208">Phospholipid metabolism</keyword>
<feature type="binding site" evidence="13">
    <location>
        <position position="105"/>
    </location>
    <ligand>
        <name>sn-glycerol 3-phosphate</name>
        <dbReference type="ChEBI" id="CHEBI:57597"/>
    </ligand>
</feature>
<evidence type="ECO:0000256" key="9">
    <source>
        <dbReference type="ARBA" id="ARBA00052716"/>
    </source>
</evidence>
<feature type="domain" description="Glycerol-3-phosphate dehydrogenase NAD-dependent C-terminal" evidence="19">
    <location>
        <begin position="180"/>
        <end position="322"/>
    </location>
</feature>
<evidence type="ECO:0000256" key="15">
    <source>
        <dbReference type="PIRSR" id="PIRSR000114-2"/>
    </source>
</evidence>
<dbReference type="EMBL" id="FNYK01000006">
    <property type="protein sequence ID" value="SEI49121.1"/>
    <property type="molecule type" value="Genomic_DNA"/>
</dbReference>
<dbReference type="GO" id="GO:0005829">
    <property type="term" value="C:cytosol"/>
    <property type="evidence" value="ECO:0007669"/>
    <property type="project" value="TreeGrafter"/>
</dbReference>
<feature type="binding site" evidence="13">
    <location>
        <position position="254"/>
    </location>
    <ligand>
        <name>sn-glycerol 3-phosphate</name>
        <dbReference type="ChEBI" id="CHEBI:57597"/>
    </ligand>
</feature>
<dbReference type="GO" id="GO:0006650">
    <property type="term" value="P:glycerophospholipid metabolic process"/>
    <property type="evidence" value="ECO:0007669"/>
    <property type="project" value="UniProtKB-UniRule"/>
</dbReference>
<evidence type="ECO:0000256" key="1">
    <source>
        <dbReference type="ARBA" id="ARBA00011009"/>
    </source>
</evidence>
<dbReference type="RefSeq" id="WP_033162917.1">
    <property type="nucleotide sequence ID" value="NZ_CACVPP010000013.1"/>
</dbReference>
<feature type="binding site" evidence="13">
    <location>
        <position position="191"/>
    </location>
    <ligand>
        <name>sn-glycerol 3-phosphate</name>
        <dbReference type="ChEBI" id="CHEBI:57597"/>
    </ligand>
</feature>
<feature type="binding site" evidence="13">
    <location>
        <position position="255"/>
    </location>
    <ligand>
        <name>sn-glycerol 3-phosphate</name>
        <dbReference type="ChEBI" id="CHEBI:57597"/>
    </ligand>
</feature>
<protein>
    <recommendedName>
        <fullName evidence="11 13">Glycerol-3-phosphate dehydrogenase [NAD(P)+]</fullName>
        <ecNumber evidence="10 13">1.1.1.94</ecNumber>
    </recommendedName>
    <alternativeName>
        <fullName evidence="13">NAD(P)(+)-dependent glycerol-3-phosphate dehydrogenase</fullName>
    </alternativeName>
    <alternativeName>
        <fullName evidence="12 13">NAD(P)H-dependent dihydroxyacetone-phosphate reductase</fullName>
    </alternativeName>
</protein>
<feature type="binding site" evidence="16">
    <location>
        <position position="82"/>
    </location>
    <ligand>
        <name>NAD(+)</name>
        <dbReference type="ChEBI" id="CHEBI:57540"/>
    </ligand>
</feature>
<keyword evidence="21" id="KW-1185">Reference proteome</keyword>
<dbReference type="FunFam" id="3.40.50.720:FF:000019">
    <property type="entry name" value="Glycerol-3-phosphate dehydrogenase [NAD(P)+]"/>
    <property type="match status" value="1"/>
</dbReference>
<keyword evidence="4 13" id="KW-0560">Oxidoreductase</keyword>
<dbReference type="GO" id="GO:0046168">
    <property type="term" value="P:glycerol-3-phosphate catabolic process"/>
    <property type="evidence" value="ECO:0007669"/>
    <property type="project" value="InterPro"/>
</dbReference>
<dbReference type="InterPro" id="IPR011128">
    <property type="entry name" value="G3P_DH_NAD-dep_N"/>
</dbReference>
<dbReference type="SUPFAM" id="SSF51735">
    <property type="entry name" value="NAD(P)-binding Rossmann-fold domains"/>
    <property type="match status" value="1"/>
</dbReference>
<evidence type="ECO:0000256" key="11">
    <source>
        <dbReference type="ARBA" id="ARBA00069372"/>
    </source>
</evidence>
<evidence type="ECO:0000313" key="21">
    <source>
        <dbReference type="Proteomes" id="UP000183028"/>
    </source>
</evidence>
<dbReference type="HAMAP" id="MF_00394">
    <property type="entry name" value="NAD_Glyc3P_dehydrog"/>
    <property type="match status" value="1"/>
</dbReference>
<feature type="binding site" evidence="13">
    <location>
        <position position="10"/>
    </location>
    <ligand>
        <name>NADPH</name>
        <dbReference type="ChEBI" id="CHEBI:57783"/>
    </ligand>
</feature>
<dbReference type="GO" id="GO:0005975">
    <property type="term" value="P:carbohydrate metabolic process"/>
    <property type="evidence" value="ECO:0007669"/>
    <property type="project" value="InterPro"/>
</dbReference>
<accession>A0A1H6QZQ2</accession>
<dbReference type="EC" id="1.1.1.94" evidence="10 13"/>
<keyword evidence="13" id="KW-0547">Nucleotide-binding</keyword>
<feature type="binding site" evidence="13">
    <location>
        <position position="281"/>
    </location>
    <ligand>
        <name>NADPH</name>
        <dbReference type="ChEBI" id="CHEBI:57783"/>
    </ligand>
</feature>
<dbReference type="InterPro" id="IPR013328">
    <property type="entry name" value="6PGD_dom2"/>
</dbReference>
<name>A0A1H6QZQ2_9FIRM</name>
<dbReference type="GO" id="GO:0051287">
    <property type="term" value="F:NAD binding"/>
    <property type="evidence" value="ECO:0007669"/>
    <property type="project" value="InterPro"/>
</dbReference>
<feature type="binding site" evidence="16">
    <location>
        <position position="255"/>
    </location>
    <ligand>
        <name>NAD(+)</name>
        <dbReference type="ChEBI" id="CHEBI:57540"/>
    </ligand>
</feature>
<comment type="subcellular location">
    <subcellularLocation>
        <location evidence="13">Cytoplasm</location>
    </subcellularLocation>
</comment>
<evidence type="ECO:0000256" key="5">
    <source>
        <dbReference type="ARBA" id="ARBA00023027"/>
    </source>
</evidence>
<dbReference type="PANTHER" id="PTHR11728">
    <property type="entry name" value="GLYCEROL-3-PHOSPHATE DEHYDROGENASE"/>
    <property type="match status" value="1"/>
</dbReference>
<evidence type="ECO:0000256" key="8">
    <source>
        <dbReference type="ARBA" id="ARBA00023264"/>
    </source>
</evidence>
<dbReference type="GeneID" id="54120315"/>
<dbReference type="GO" id="GO:0008654">
    <property type="term" value="P:phospholipid biosynthetic process"/>
    <property type="evidence" value="ECO:0007669"/>
    <property type="project" value="UniProtKB-KW"/>
</dbReference>
<dbReference type="NCBIfam" id="NF000940">
    <property type="entry name" value="PRK00094.1-2"/>
    <property type="match status" value="1"/>
</dbReference>
<keyword evidence="2 13" id="KW-0444">Lipid biosynthesis</keyword>
<organism evidence="20 21">
    <name type="scientific">Sharpea azabuensis</name>
    <dbReference type="NCBI Taxonomy" id="322505"/>
    <lineage>
        <taxon>Bacteria</taxon>
        <taxon>Bacillati</taxon>
        <taxon>Bacillota</taxon>
        <taxon>Erysipelotrichia</taxon>
        <taxon>Erysipelotrichales</taxon>
        <taxon>Coprobacillaceae</taxon>
        <taxon>Sharpea</taxon>
    </lineage>
</organism>
<evidence type="ECO:0000256" key="14">
    <source>
        <dbReference type="PIRSR" id="PIRSR000114-1"/>
    </source>
</evidence>
<dbReference type="FunFam" id="1.10.1040.10:FF:000001">
    <property type="entry name" value="Glycerol-3-phosphate dehydrogenase [NAD(P)+]"/>
    <property type="match status" value="1"/>
</dbReference>
<feature type="binding site" evidence="13">
    <location>
        <position position="105"/>
    </location>
    <ligand>
        <name>NADPH</name>
        <dbReference type="ChEBI" id="CHEBI:57783"/>
    </ligand>
</feature>
<gene>
    <name evidence="13" type="primary">gpsA</name>
    <name evidence="20" type="ORF">SAMN04487834_100629</name>
</gene>
<dbReference type="GO" id="GO:0141152">
    <property type="term" value="F:glycerol-3-phosphate dehydrogenase (NAD+) activity"/>
    <property type="evidence" value="ECO:0007669"/>
    <property type="project" value="RHEA"/>
</dbReference>
<feature type="binding site" evidence="13">
    <location>
        <position position="48"/>
    </location>
    <ligand>
        <name>NADPH</name>
        <dbReference type="ChEBI" id="CHEBI:57783"/>
    </ligand>
</feature>
<feature type="domain" description="Glycerol-3-phosphate dehydrogenase NAD-dependent N-terminal" evidence="18">
    <location>
        <begin position="2"/>
        <end position="160"/>
    </location>
</feature>
<feature type="binding site" evidence="13">
    <location>
        <position position="244"/>
    </location>
    <ligand>
        <name>sn-glycerol 3-phosphate</name>
        <dbReference type="ChEBI" id="CHEBI:57597"/>
    </ligand>
</feature>
<evidence type="ECO:0000256" key="10">
    <source>
        <dbReference type="ARBA" id="ARBA00066687"/>
    </source>
</evidence>
<dbReference type="InterPro" id="IPR036291">
    <property type="entry name" value="NAD(P)-bd_dom_sf"/>
</dbReference>
<dbReference type="Gene3D" id="3.40.50.720">
    <property type="entry name" value="NAD(P)-binding Rossmann-like Domain"/>
    <property type="match status" value="1"/>
</dbReference>
<dbReference type="PROSITE" id="PS00957">
    <property type="entry name" value="NAD_G3PDH"/>
    <property type="match status" value="1"/>
</dbReference>
<feature type="binding site" evidence="13">
    <location>
        <position position="255"/>
    </location>
    <ligand>
        <name>NADPH</name>
        <dbReference type="ChEBI" id="CHEBI:57783"/>
    </ligand>
</feature>
<evidence type="ECO:0000256" key="4">
    <source>
        <dbReference type="ARBA" id="ARBA00023002"/>
    </source>
</evidence>
<dbReference type="Pfam" id="PF01210">
    <property type="entry name" value="NAD_Gly3P_dh_N"/>
    <property type="match status" value="1"/>
</dbReference>
<dbReference type="GO" id="GO:0141153">
    <property type="term" value="F:glycerol-3-phosphate dehydrogenase (NADP+) activity"/>
    <property type="evidence" value="ECO:0007669"/>
    <property type="project" value="RHEA"/>
</dbReference>
<evidence type="ECO:0000256" key="2">
    <source>
        <dbReference type="ARBA" id="ARBA00022516"/>
    </source>
</evidence>
<feature type="binding site" evidence="13">
    <location>
        <position position="136"/>
    </location>
    <ligand>
        <name>sn-glycerol 3-phosphate</name>
        <dbReference type="ChEBI" id="CHEBI:57597"/>
    </ligand>
</feature>
<comment type="similarity">
    <text evidence="1 13 17">Belongs to the NAD-dependent glycerol-3-phosphate dehydrogenase family.</text>
</comment>
<dbReference type="InterPro" id="IPR006168">
    <property type="entry name" value="G3P_DH_NAD-dep"/>
</dbReference>
<feature type="binding site" evidence="13">
    <location>
        <position position="138"/>
    </location>
    <ligand>
        <name>sn-glycerol 3-phosphate</name>
        <dbReference type="ChEBI" id="CHEBI:57597"/>
    </ligand>
</feature>
<keyword evidence="3 13" id="KW-0521">NADP</keyword>
<evidence type="ECO:0000259" key="18">
    <source>
        <dbReference type="Pfam" id="PF01210"/>
    </source>
</evidence>
<feature type="binding site" evidence="13">
    <location>
        <position position="11"/>
    </location>
    <ligand>
        <name>NADPH</name>
        <dbReference type="ChEBI" id="CHEBI:57783"/>
    </ligand>
</feature>
<comment type="caution">
    <text evidence="13">Lacks conserved residue(s) required for the propagation of feature annotation.</text>
</comment>
<evidence type="ECO:0000256" key="6">
    <source>
        <dbReference type="ARBA" id="ARBA00023098"/>
    </source>
</evidence>
<comment type="catalytic activity">
    <reaction evidence="13">
        <text>sn-glycerol 3-phosphate + NAD(+) = dihydroxyacetone phosphate + NADH + H(+)</text>
        <dbReference type="Rhea" id="RHEA:11092"/>
        <dbReference type="ChEBI" id="CHEBI:15378"/>
        <dbReference type="ChEBI" id="CHEBI:57540"/>
        <dbReference type="ChEBI" id="CHEBI:57597"/>
        <dbReference type="ChEBI" id="CHEBI:57642"/>
        <dbReference type="ChEBI" id="CHEBI:57945"/>
        <dbReference type="EC" id="1.1.1.94"/>
    </reaction>
</comment>
<evidence type="ECO:0000313" key="20">
    <source>
        <dbReference type="EMBL" id="SEI49121.1"/>
    </source>
</evidence>
<evidence type="ECO:0000259" key="19">
    <source>
        <dbReference type="Pfam" id="PF07479"/>
    </source>
</evidence>
<dbReference type="InterPro" id="IPR008927">
    <property type="entry name" value="6-PGluconate_DH-like_C_sf"/>
</dbReference>
<reference evidence="21" key="1">
    <citation type="submission" date="2016-10" db="EMBL/GenBank/DDBJ databases">
        <authorList>
            <person name="Varghese N."/>
        </authorList>
    </citation>
    <scope>NUCLEOTIDE SEQUENCE [LARGE SCALE GENOMIC DNA]</scope>
    <source>
        <strain evidence="21">DSM 20406</strain>
    </source>
</reference>
<dbReference type="GO" id="GO:0046167">
    <property type="term" value="P:glycerol-3-phosphate biosynthetic process"/>
    <property type="evidence" value="ECO:0007669"/>
    <property type="project" value="UniProtKB-UniRule"/>
</dbReference>
<comment type="function">
    <text evidence="13">Catalyzes the reduction of the glycolytic intermediate dihydroxyacetone phosphate (DHAP) to sn-glycerol 3-phosphate (G3P), the key precursor for phospholipid synthesis.</text>
</comment>
<keyword evidence="5 13" id="KW-0520">NAD</keyword>
<dbReference type="UniPathway" id="UPA00940"/>
<evidence type="ECO:0000256" key="17">
    <source>
        <dbReference type="RuleBase" id="RU000437"/>
    </source>
</evidence>
<keyword evidence="6 13" id="KW-0443">Lipid metabolism</keyword>
<feature type="binding site" evidence="15">
    <location>
        <begin position="255"/>
        <end position="256"/>
    </location>
    <ligand>
        <name>substrate</name>
    </ligand>
</feature>
<dbReference type="Proteomes" id="UP000183028">
    <property type="component" value="Unassembled WGS sequence"/>
</dbReference>
<sequence length="337" mass="37045">MKAAILGTGSWATGLARVLNDNGVEVLMYGVDDREIDDINIRHCNYKYFKNVKLEENIRATKNLADVIDGASYIIITVPTQFVRSVLEQVKPLLKTKVTIINAAKGFDMNTNMRISDTIRSVFTNSEINPVVSLIGPSHAEEVVIRMLTAVCAVSLDEKTAQDVQKLFSNDYLRVYTLTDEIGAEYGAAYKNVIAVASGILKGLGYGDNSRAALITRGLVEMTRYGMLKGGKAETFFGLTGVGDLIVTCSSEHSRNFQAGKEIGLSDNASDFMAGNQKTVEGIRTCKVIHDDILKNYPEFEAPITNCVYEVLYENGKPSEKVKELMNRTLKSESIKG</sequence>
<dbReference type="OrthoDB" id="9812273at2"/>
<comment type="catalytic activity">
    <reaction evidence="9">
        <text>sn-glycerol 3-phosphate + NADP(+) = dihydroxyacetone phosphate + NADPH + H(+)</text>
        <dbReference type="Rhea" id="RHEA:11096"/>
        <dbReference type="ChEBI" id="CHEBI:15378"/>
        <dbReference type="ChEBI" id="CHEBI:57597"/>
        <dbReference type="ChEBI" id="CHEBI:57642"/>
        <dbReference type="ChEBI" id="CHEBI:57783"/>
        <dbReference type="ChEBI" id="CHEBI:58349"/>
        <dbReference type="EC" id="1.1.1.94"/>
    </reaction>
    <physiologicalReaction direction="right-to-left" evidence="9">
        <dbReference type="Rhea" id="RHEA:11098"/>
    </physiologicalReaction>
</comment>
<dbReference type="STRING" id="322505.SAMN04487836_13515"/>
<dbReference type="InterPro" id="IPR006109">
    <property type="entry name" value="G3P_DH_NAD-dep_C"/>
</dbReference>
<dbReference type="eggNOG" id="COG0240">
    <property type="taxonomic scope" value="Bacteria"/>
</dbReference>
<proteinExistence type="inferred from homology"/>
<feature type="binding site" evidence="13">
    <location>
        <position position="256"/>
    </location>
    <ligand>
        <name>sn-glycerol 3-phosphate</name>
        <dbReference type="ChEBI" id="CHEBI:57597"/>
    </ligand>
</feature>
<feature type="active site" description="Proton acceptor" evidence="13 14">
    <location>
        <position position="191"/>
    </location>
</feature>
<dbReference type="PRINTS" id="PR00077">
    <property type="entry name" value="GPDHDRGNASE"/>
</dbReference>